<organism evidence="2 3">
    <name type="scientific">Caenorhabditis japonica</name>
    <dbReference type="NCBI Taxonomy" id="281687"/>
    <lineage>
        <taxon>Eukaryota</taxon>
        <taxon>Metazoa</taxon>
        <taxon>Ecdysozoa</taxon>
        <taxon>Nematoda</taxon>
        <taxon>Chromadorea</taxon>
        <taxon>Rhabditida</taxon>
        <taxon>Rhabditina</taxon>
        <taxon>Rhabditomorpha</taxon>
        <taxon>Rhabditoidea</taxon>
        <taxon>Rhabditidae</taxon>
        <taxon>Peloderinae</taxon>
        <taxon>Caenorhabditis</taxon>
    </lineage>
</organism>
<evidence type="ECO:0008006" key="4">
    <source>
        <dbReference type="Google" id="ProtNLM"/>
    </source>
</evidence>
<keyword evidence="3" id="KW-1185">Reference proteome</keyword>
<evidence type="ECO:0000313" key="3">
    <source>
        <dbReference type="Proteomes" id="UP000005237"/>
    </source>
</evidence>
<accession>A0A8R1E7W4</accession>
<reference evidence="3" key="1">
    <citation type="submission" date="2010-08" db="EMBL/GenBank/DDBJ databases">
        <authorList>
            <consortium name="Caenorhabditis japonica Sequencing Consortium"/>
            <person name="Wilson R.K."/>
        </authorList>
    </citation>
    <scope>NUCLEOTIDE SEQUENCE [LARGE SCALE GENOMIC DNA]</scope>
    <source>
        <strain evidence="3">DF5081</strain>
    </source>
</reference>
<feature type="chain" id="PRO_5035791409" description="Secreted protein" evidence="1">
    <location>
        <begin position="25"/>
        <end position="90"/>
    </location>
</feature>
<dbReference type="Proteomes" id="UP000005237">
    <property type="component" value="Unassembled WGS sequence"/>
</dbReference>
<dbReference type="AlphaFoldDB" id="A0A8R1E7W4"/>
<name>A0A8R1E7W4_CAEJA</name>
<feature type="signal peptide" evidence="1">
    <location>
        <begin position="1"/>
        <end position="24"/>
    </location>
</feature>
<dbReference type="EnsemblMetazoa" id="CJA26531.1">
    <property type="protein sequence ID" value="CJA26531.1"/>
    <property type="gene ID" value="WBGene00182103"/>
</dbReference>
<reference evidence="2" key="2">
    <citation type="submission" date="2022-06" db="UniProtKB">
        <authorList>
            <consortium name="EnsemblMetazoa"/>
        </authorList>
    </citation>
    <scope>IDENTIFICATION</scope>
    <source>
        <strain evidence="2">DF5081</strain>
    </source>
</reference>
<keyword evidence="1" id="KW-0732">Signal</keyword>
<sequence length="90" mass="10373">MPNKTLVAITVYIFFGFVSYSVQCDCSPSCMAYVTPSQCVRCCTHSVKRRSLLYRPAHHKRAFLEPAYRQSQIQSSLPRFIVLLLENNRV</sequence>
<proteinExistence type="predicted"/>
<evidence type="ECO:0000256" key="1">
    <source>
        <dbReference type="SAM" id="SignalP"/>
    </source>
</evidence>
<evidence type="ECO:0000313" key="2">
    <source>
        <dbReference type="EnsemblMetazoa" id="CJA26531.1"/>
    </source>
</evidence>
<protein>
    <recommendedName>
        <fullName evidence="4">Secreted protein</fullName>
    </recommendedName>
</protein>